<dbReference type="EMBL" id="MU273489">
    <property type="protein sequence ID" value="KAI0035150.1"/>
    <property type="molecule type" value="Genomic_DNA"/>
</dbReference>
<accession>A0ACB8QU56</accession>
<gene>
    <name evidence="1" type="ORF">K488DRAFT_76813</name>
</gene>
<protein>
    <submittedName>
        <fullName evidence="1">Uncharacterized protein</fullName>
    </submittedName>
</protein>
<sequence length="314" mass="34954">MAKGKKSLKATLSSQQSRLKKNVQVKEAAQAAEQRDRTRRVQADTKSKAKARPTIPFRETDRILLVGEGDFSFARALVLHPPAMLAHLPAVNVTATAYDVEEECYAKYPSAPSCVSKLREKGVTVLFGIDAMKLDKCAPLKGKRFDRVVWNFPHTGKGIADQDRNIRANQEILLGFLRTVPTVLAQGPVPRVARPRKHKSDGDSDDNYDCGASDKEQPDPDAGGTRGTVLVTLRNVTPYTEWDLPRLAKNPPAPEKSGVRTNPRYIQLRSFAFNRKDWLGYAHRMTKGDRAHGTGTTGKGGEDRTWEFCLRDEE</sequence>
<organism evidence="1 2">
    <name type="scientific">Vararia minispora EC-137</name>
    <dbReference type="NCBI Taxonomy" id="1314806"/>
    <lineage>
        <taxon>Eukaryota</taxon>
        <taxon>Fungi</taxon>
        <taxon>Dikarya</taxon>
        <taxon>Basidiomycota</taxon>
        <taxon>Agaricomycotina</taxon>
        <taxon>Agaricomycetes</taxon>
        <taxon>Russulales</taxon>
        <taxon>Lachnocladiaceae</taxon>
        <taxon>Vararia</taxon>
    </lineage>
</organism>
<proteinExistence type="predicted"/>
<reference evidence="1" key="2">
    <citation type="journal article" date="2022" name="New Phytol.">
        <title>Evolutionary transition to the ectomycorrhizal habit in the genomes of a hyperdiverse lineage of mushroom-forming fungi.</title>
        <authorList>
            <person name="Looney B."/>
            <person name="Miyauchi S."/>
            <person name="Morin E."/>
            <person name="Drula E."/>
            <person name="Courty P.E."/>
            <person name="Kohler A."/>
            <person name="Kuo A."/>
            <person name="LaButti K."/>
            <person name="Pangilinan J."/>
            <person name="Lipzen A."/>
            <person name="Riley R."/>
            <person name="Andreopoulos W."/>
            <person name="He G."/>
            <person name="Johnson J."/>
            <person name="Nolan M."/>
            <person name="Tritt A."/>
            <person name="Barry K.W."/>
            <person name="Grigoriev I.V."/>
            <person name="Nagy L.G."/>
            <person name="Hibbett D."/>
            <person name="Henrissat B."/>
            <person name="Matheny P.B."/>
            <person name="Labbe J."/>
            <person name="Martin F.M."/>
        </authorList>
    </citation>
    <scope>NUCLEOTIDE SEQUENCE</scope>
    <source>
        <strain evidence="1">EC-137</strain>
    </source>
</reference>
<keyword evidence="2" id="KW-1185">Reference proteome</keyword>
<comment type="caution">
    <text evidence="1">The sequence shown here is derived from an EMBL/GenBank/DDBJ whole genome shotgun (WGS) entry which is preliminary data.</text>
</comment>
<reference evidence="1" key="1">
    <citation type="submission" date="2021-02" db="EMBL/GenBank/DDBJ databases">
        <authorList>
            <consortium name="DOE Joint Genome Institute"/>
            <person name="Ahrendt S."/>
            <person name="Looney B.P."/>
            <person name="Miyauchi S."/>
            <person name="Morin E."/>
            <person name="Drula E."/>
            <person name="Courty P.E."/>
            <person name="Chicoki N."/>
            <person name="Fauchery L."/>
            <person name="Kohler A."/>
            <person name="Kuo A."/>
            <person name="Labutti K."/>
            <person name="Pangilinan J."/>
            <person name="Lipzen A."/>
            <person name="Riley R."/>
            <person name="Andreopoulos W."/>
            <person name="He G."/>
            <person name="Johnson J."/>
            <person name="Barry K.W."/>
            <person name="Grigoriev I.V."/>
            <person name="Nagy L."/>
            <person name="Hibbett D."/>
            <person name="Henrissat B."/>
            <person name="Matheny P.B."/>
            <person name="Labbe J."/>
            <person name="Martin F."/>
        </authorList>
    </citation>
    <scope>NUCLEOTIDE SEQUENCE</scope>
    <source>
        <strain evidence="1">EC-137</strain>
    </source>
</reference>
<evidence type="ECO:0000313" key="1">
    <source>
        <dbReference type="EMBL" id="KAI0035150.1"/>
    </source>
</evidence>
<name>A0ACB8QU56_9AGAM</name>
<evidence type="ECO:0000313" key="2">
    <source>
        <dbReference type="Proteomes" id="UP000814128"/>
    </source>
</evidence>
<dbReference type="Proteomes" id="UP000814128">
    <property type="component" value="Unassembled WGS sequence"/>
</dbReference>